<evidence type="ECO:0000256" key="1">
    <source>
        <dbReference type="ARBA" id="ARBA00009820"/>
    </source>
</evidence>
<dbReference type="SMART" id="SM00862">
    <property type="entry name" value="Trans_reg_C"/>
    <property type="match status" value="1"/>
</dbReference>
<dbReference type="PATRIC" id="fig|1353533.3.peg.1368"/>
<gene>
    <name evidence="6" type="ORF">PL2TA16_02107</name>
</gene>
<keyword evidence="2 3" id="KW-0238">DNA-binding</keyword>
<evidence type="ECO:0000256" key="2">
    <source>
        <dbReference type="ARBA" id="ARBA00023125"/>
    </source>
</evidence>
<dbReference type="InterPro" id="IPR011659">
    <property type="entry name" value="WD40"/>
</dbReference>
<dbReference type="CDD" id="cd00383">
    <property type="entry name" value="trans_reg_C"/>
    <property type="match status" value="1"/>
</dbReference>
<evidence type="ECO:0000259" key="5">
    <source>
        <dbReference type="PROSITE" id="PS51755"/>
    </source>
</evidence>
<comment type="caution">
    <text evidence="6">The sequence shown here is derived from an EMBL/GenBank/DDBJ whole genome shotgun (WGS) entry which is preliminary data.</text>
</comment>
<evidence type="ECO:0000313" key="7">
    <source>
        <dbReference type="Proteomes" id="UP000017820"/>
    </source>
</evidence>
<dbReference type="InterPro" id="IPR001867">
    <property type="entry name" value="OmpR/PhoB-type_DNA-bd"/>
</dbReference>
<name>V4JH33_PSEL2</name>
<protein>
    <submittedName>
        <fullName evidence="6">DNA-binding winged-HTH domain protein</fullName>
    </submittedName>
</protein>
<dbReference type="InterPro" id="IPR016032">
    <property type="entry name" value="Sig_transdc_resp-reg_C-effctor"/>
</dbReference>
<dbReference type="Proteomes" id="UP000017820">
    <property type="component" value="Unassembled WGS sequence"/>
</dbReference>
<evidence type="ECO:0000256" key="4">
    <source>
        <dbReference type="SAM" id="Phobius"/>
    </source>
</evidence>
<feature type="domain" description="OmpR/PhoB-type" evidence="5">
    <location>
        <begin position="1"/>
        <end position="99"/>
    </location>
</feature>
<organism evidence="6 7">
    <name type="scientific">Pseudoalteromonas luteoviolacea (strain 2ta16)</name>
    <dbReference type="NCBI Taxonomy" id="1353533"/>
    <lineage>
        <taxon>Bacteria</taxon>
        <taxon>Pseudomonadati</taxon>
        <taxon>Pseudomonadota</taxon>
        <taxon>Gammaproteobacteria</taxon>
        <taxon>Alteromonadales</taxon>
        <taxon>Pseudoalteromonadaceae</taxon>
        <taxon>Pseudoalteromonas</taxon>
    </lineage>
</organism>
<dbReference type="Pfam" id="PF07676">
    <property type="entry name" value="PD40"/>
    <property type="match status" value="2"/>
</dbReference>
<dbReference type="SUPFAM" id="SSF50969">
    <property type="entry name" value="YVTN repeat-like/Quinoprotein amine dehydrogenase"/>
    <property type="match status" value="1"/>
</dbReference>
<evidence type="ECO:0000313" key="6">
    <source>
        <dbReference type="EMBL" id="ESP94262.1"/>
    </source>
</evidence>
<proteinExistence type="inferred from homology"/>
<sequence length="704" mass="79278">MVEFYIGTTHVDMARSQITTEFGTSSLEPKVMQVLLILAKNRGQVVDHDSILQTVWPDTVTSANAIQRCIGQLRKVLNDTAQSQNVIATHPKIGYSLIPEVKWHSPSTKKIGDNCNSPTSNHTTFLRNNWLLVFGGLLFCVIMALVALLISAKTNLTVKSLTPLTATDYIELKPSFSPDGQYIAFQRFIGNCENQLWARDIHTSEEYLLTEELGNYGVPRWSPDGERIVFTSSAQCKPKQKTDTLAAEQHTHINTLKACNEIRGISFNLAKASSQPSTLYHHCGSSTHKQPVWLTASTIAFITQQDQISYIKLLDISTSEVKKLHRVENKIISALDYSLPLSKLAWIEYKKYTPLELNIYNTSTHSIDKIELDEHKSISQISHMRWLFDSPRLLASKNNQLITISQTGAMNTYLQPAAEKILYPAVHPSKNQLVASMGNFDRDIGLAKWYTHQTQTPSNVTIFSRSNVDEFNAKQQPGGALVAFISSRSGSDQVWLYDQEQRKTVQLSSFSNAITPMNIIWNESGTALFTLANKHLYHLALDGKVSAIKTPHPLLDIYQDKGNNRLLVKLLQDTLPNLALLNLNNQQYQPLYLGDSDKAQLTHRNELFILEDKSIYKVTNAVRHKITTLDGIETSGLFAYEGVLYITSSSNSLWRYNPMLAQLTHLTSFGNTFENISDINVADKTVYYSKFVTIEKELMLLNLE</sequence>
<reference evidence="6 7" key="1">
    <citation type="submission" date="2013-07" db="EMBL/GenBank/DDBJ databases">
        <title>Draft genome sequence of Pseudoalteromonas luteoviolacea 2ta16.</title>
        <authorList>
            <person name="Allen E.E."/>
            <person name="Azam F."/>
            <person name="Podell S."/>
        </authorList>
    </citation>
    <scope>NUCLEOTIDE SEQUENCE [LARGE SCALE GENOMIC DNA]</scope>
    <source>
        <strain evidence="6 7">2ta16</strain>
    </source>
</reference>
<accession>V4JH33</accession>
<dbReference type="PROSITE" id="PS51755">
    <property type="entry name" value="OMPR_PHOB"/>
    <property type="match status" value="1"/>
</dbReference>
<dbReference type="PANTHER" id="PTHR36842">
    <property type="entry name" value="PROTEIN TOLB HOMOLOG"/>
    <property type="match status" value="1"/>
</dbReference>
<keyword evidence="4" id="KW-1133">Transmembrane helix</keyword>
<keyword evidence="4" id="KW-0472">Membrane</keyword>
<dbReference type="InterPro" id="IPR036388">
    <property type="entry name" value="WH-like_DNA-bd_sf"/>
</dbReference>
<dbReference type="AlphaFoldDB" id="V4JH33"/>
<dbReference type="InterPro" id="IPR011042">
    <property type="entry name" value="6-blade_b-propeller_TolB-like"/>
</dbReference>
<dbReference type="GO" id="GO:0003677">
    <property type="term" value="F:DNA binding"/>
    <property type="evidence" value="ECO:0007669"/>
    <property type="project" value="UniProtKB-UniRule"/>
</dbReference>
<dbReference type="SUPFAM" id="SSF82171">
    <property type="entry name" value="DPP6 N-terminal domain-like"/>
    <property type="match status" value="1"/>
</dbReference>
<dbReference type="InterPro" id="IPR011044">
    <property type="entry name" value="Quino_amine_DH_bsu"/>
</dbReference>
<keyword evidence="4" id="KW-0812">Transmembrane</keyword>
<feature type="transmembrane region" description="Helical" evidence="4">
    <location>
        <begin position="130"/>
        <end position="150"/>
    </location>
</feature>
<dbReference type="RefSeq" id="WP_023398312.1">
    <property type="nucleotide sequence ID" value="NZ_AUSV01000017.1"/>
</dbReference>
<dbReference type="GO" id="GO:0006355">
    <property type="term" value="P:regulation of DNA-templated transcription"/>
    <property type="evidence" value="ECO:0007669"/>
    <property type="project" value="InterPro"/>
</dbReference>
<comment type="similarity">
    <text evidence="1">Belongs to the TolB family.</text>
</comment>
<dbReference type="Pfam" id="PF00486">
    <property type="entry name" value="Trans_reg_C"/>
    <property type="match status" value="1"/>
</dbReference>
<dbReference type="SUPFAM" id="SSF46894">
    <property type="entry name" value="C-terminal effector domain of the bipartite response regulators"/>
    <property type="match status" value="1"/>
</dbReference>
<dbReference type="EMBL" id="AUSV01000017">
    <property type="protein sequence ID" value="ESP94262.1"/>
    <property type="molecule type" value="Genomic_DNA"/>
</dbReference>
<evidence type="ECO:0000256" key="3">
    <source>
        <dbReference type="PROSITE-ProRule" id="PRU01091"/>
    </source>
</evidence>
<dbReference type="GO" id="GO:0000160">
    <property type="term" value="P:phosphorelay signal transduction system"/>
    <property type="evidence" value="ECO:0007669"/>
    <property type="project" value="InterPro"/>
</dbReference>
<feature type="DNA-binding region" description="OmpR/PhoB-type" evidence="3">
    <location>
        <begin position="1"/>
        <end position="99"/>
    </location>
</feature>
<dbReference type="Gene3D" id="1.10.10.10">
    <property type="entry name" value="Winged helix-like DNA-binding domain superfamily/Winged helix DNA-binding domain"/>
    <property type="match status" value="1"/>
</dbReference>
<dbReference type="Gene3D" id="2.120.10.30">
    <property type="entry name" value="TolB, C-terminal domain"/>
    <property type="match status" value="2"/>
</dbReference>